<dbReference type="Proteomes" id="UP000291838">
    <property type="component" value="Unassembled WGS sequence"/>
</dbReference>
<evidence type="ECO:0000313" key="4">
    <source>
        <dbReference type="Proteomes" id="UP000291838"/>
    </source>
</evidence>
<gene>
    <name evidence="3" type="ORF">EUA06_11160</name>
</gene>
<dbReference type="OrthoDB" id="345880at2"/>
<protein>
    <submittedName>
        <fullName evidence="3">Zn-dependent exopeptidase M28</fullName>
    </submittedName>
</protein>
<reference evidence="3 4" key="1">
    <citation type="submission" date="2019-01" db="EMBL/GenBank/DDBJ databases">
        <title>Novel species of Nocardioides.</title>
        <authorList>
            <person name="Liu Q."/>
            <person name="Xin Y.-H."/>
        </authorList>
    </citation>
    <scope>NUCLEOTIDE SEQUENCE [LARGE SCALE GENOMIC DNA]</scope>
    <source>
        <strain evidence="3 4">HLT3-15</strain>
    </source>
</reference>
<proteinExistence type="predicted"/>
<dbReference type="PANTHER" id="PTHR12147:SF26">
    <property type="entry name" value="PEPTIDASE M28 DOMAIN-CONTAINING PROTEIN"/>
    <property type="match status" value="1"/>
</dbReference>
<feature type="domain" description="Peptidase M28" evidence="2">
    <location>
        <begin position="151"/>
        <end position="342"/>
    </location>
</feature>
<evidence type="ECO:0000256" key="1">
    <source>
        <dbReference type="SAM" id="MobiDB-lite"/>
    </source>
</evidence>
<sequence length="346" mass="35861">MGGVGLVRDGTLLYWSGLVTEADPELVERAIRALREAPAASGDDLGDVTSATTTPVAPEQEPTQTEPPDEDPVDEPLAPDDLDVATAVATVRFLAGRVGPREATSAAHDRAARWVARCFTRLGYNADLRPVGVPAGVSWLGDAVPAGRSVNVVATPAGFDATEPHLVVGAHLDTVAQAPGAEDNASGVGVLLATAEAAAVRSTRLPVVFVAFGAEEPRGPGDDDHHFGSRSYVAALGPAESRAVRAMVSLDRVGVGARVPVGSADDSDPVQRSLLAAGRRAGVATIADQDQRSSDHWSFVRAGLPGARLGSTSYAAYHDASDVPSVVSPAQLERTGRLLLEWLAPR</sequence>
<dbReference type="InterPro" id="IPR045175">
    <property type="entry name" value="M28_fam"/>
</dbReference>
<feature type="region of interest" description="Disordered" evidence="1">
    <location>
        <begin position="38"/>
        <end position="79"/>
    </location>
</feature>
<dbReference type="GO" id="GO:0008235">
    <property type="term" value="F:metalloexopeptidase activity"/>
    <property type="evidence" value="ECO:0007669"/>
    <property type="project" value="InterPro"/>
</dbReference>
<comment type="caution">
    <text evidence="3">The sequence shown here is derived from an EMBL/GenBank/DDBJ whole genome shotgun (WGS) entry which is preliminary data.</text>
</comment>
<dbReference type="GO" id="GO:0006508">
    <property type="term" value="P:proteolysis"/>
    <property type="evidence" value="ECO:0007669"/>
    <property type="project" value="InterPro"/>
</dbReference>
<feature type="compositionally biased region" description="Acidic residues" evidence="1">
    <location>
        <begin position="67"/>
        <end position="79"/>
    </location>
</feature>
<dbReference type="SUPFAM" id="SSF53187">
    <property type="entry name" value="Zn-dependent exopeptidases"/>
    <property type="match status" value="1"/>
</dbReference>
<evidence type="ECO:0000313" key="3">
    <source>
        <dbReference type="EMBL" id="RYB90939.1"/>
    </source>
</evidence>
<organism evidence="3 4">
    <name type="scientific">Nocardioides glacieisoli</name>
    <dbReference type="NCBI Taxonomy" id="1168730"/>
    <lineage>
        <taxon>Bacteria</taxon>
        <taxon>Bacillati</taxon>
        <taxon>Actinomycetota</taxon>
        <taxon>Actinomycetes</taxon>
        <taxon>Propionibacteriales</taxon>
        <taxon>Nocardioidaceae</taxon>
        <taxon>Nocardioides</taxon>
    </lineage>
</organism>
<dbReference type="PANTHER" id="PTHR12147">
    <property type="entry name" value="METALLOPEPTIDASE M28 FAMILY MEMBER"/>
    <property type="match status" value="1"/>
</dbReference>
<evidence type="ECO:0000259" key="2">
    <source>
        <dbReference type="Pfam" id="PF04389"/>
    </source>
</evidence>
<name>A0A4Q2RT28_9ACTN</name>
<feature type="compositionally biased region" description="Low complexity" evidence="1">
    <location>
        <begin position="52"/>
        <end position="66"/>
    </location>
</feature>
<accession>A0A4Q2RT28</accession>
<dbReference type="AlphaFoldDB" id="A0A4Q2RT28"/>
<dbReference type="InterPro" id="IPR007484">
    <property type="entry name" value="Peptidase_M28"/>
</dbReference>
<dbReference type="Gene3D" id="3.40.630.10">
    <property type="entry name" value="Zn peptidases"/>
    <property type="match status" value="1"/>
</dbReference>
<dbReference type="EMBL" id="SDWS01000004">
    <property type="protein sequence ID" value="RYB90939.1"/>
    <property type="molecule type" value="Genomic_DNA"/>
</dbReference>
<dbReference type="Pfam" id="PF04389">
    <property type="entry name" value="Peptidase_M28"/>
    <property type="match status" value="1"/>
</dbReference>
<keyword evidence="4" id="KW-1185">Reference proteome</keyword>